<dbReference type="PROSITE" id="PS51292">
    <property type="entry name" value="ZF_RING_CH"/>
    <property type="match status" value="1"/>
</dbReference>
<gene>
    <name evidence="6" type="ORF">DCAR_0417787</name>
</gene>
<feature type="compositionally biased region" description="Basic and acidic residues" evidence="4">
    <location>
        <begin position="39"/>
        <end position="50"/>
    </location>
</feature>
<dbReference type="PANTHER" id="PTHR46214">
    <property type="entry name" value="ZINC FINGER, RING-CH-TYPE"/>
    <property type="match status" value="1"/>
</dbReference>
<dbReference type="AlphaFoldDB" id="A0A165YXK4"/>
<evidence type="ECO:0000256" key="3">
    <source>
        <dbReference type="ARBA" id="ARBA00022833"/>
    </source>
</evidence>
<keyword evidence="5" id="KW-0812">Transmembrane</keyword>
<dbReference type="Gene3D" id="3.30.40.10">
    <property type="entry name" value="Zinc/RING finger domain, C3HC4 (zinc finger)"/>
    <property type="match status" value="1"/>
</dbReference>
<evidence type="ECO:0000313" key="7">
    <source>
        <dbReference type="Proteomes" id="UP000077755"/>
    </source>
</evidence>
<feature type="compositionally biased region" description="Low complexity" evidence="4">
    <location>
        <begin position="13"/>
        <end position="25"/>
    </location>
</feature>
<dbReference type="SUPFAM" id="SSF57850">
    <property type="entry name" value="RING/U-box"/>
    <property type="match status" value="1"/>
</dbReference>
<dbReference type="PANTHER" id="PTHR46214:SF8">
    <property type="entry name" value="RING_FYVE_PHD ZINC FINGER SUPERFAMILY PROTEIN"/>
    <property type="match status" value="1"/>
</dbReference>
<accession>A0A165YXK4</accession>
<dbReference type="Proteomes" id="UP000077755">
    <property type="component" value="Chromosome 4"/>
</dbReference>
<protein>
    <submittedName>
        <fullName evidence="6">Uncharacterized protein</fullName>
    </submittedName>
</protein>
<evidence type="ECO:0000256" key="5">
    <source>
        <dbReference type="SAM" id="Phobius"/>
    </source>
</evidence>
<evidence type="ECO:0000256" key="1">
    <source>
        <dbReference type="ARBA" id="ARBA00022723"/>
    </source>
</evidence>
<keyword evidence="3" id="KW-0862">Zinc</keyword>
<keyword evidence="7" id="KW-1185">Reference proteome</keyword>
<dbReference type="OrthoDB" id="1734943at2759"/>
<feature type="region of interest" description="Disordered" evidence="4">
    <location>
        <begin position="1"/>
        <end position="81"/>
    </location>
</feature>
<keyword evidence="1" id="KW-0479">Metal-binding</keyword>
<dbReference type="GO" id="GO:0008270">
    <property type="term" value="F:zinc ion binding"/>
    <property type="evidence" value="ECO:0007669"/>
    <property type="project" value="UniProtKB-KW"/>
</dbReference>
<reference evidence="6" key="1">
    <citation type="journal article" date="2016" name="Nat. Genet.">
        <title>A high-quality carrot genome assembly provides new insights into carotenoid accumulation and asterid genome evolution.</title>
        <authorList>
            <person name="Iorizzo M."/>
            <person name="Ellison S."/>
            <person name="Senalik D."/>
            <person name="Zeng P."/>
            <person name="Satapoomin P."/>
            <person name="Huang J."/>
            <person name="Bowman M."/>
            <person name="Iovene M."/>
            <person name="Sanseverino W."/>
            <person name="Cavagnaro P."/>
            <person name="Yildiz M."/>
            <person name="Macko-Podgorni A."/>
            <person name="Moranska E."/>
            <person name="Grzebelus E."/>
            <person name="Grzebelus D."/>
            <person name="Ashrafi H."/>
            <person name="Zheng Z."/>
            <person name="Cheng S."/>
            <person name="Spooner D."/>
            <person name="Van Deynze A."/>
            <person name="Simon P."/>
        </authorList>
    </citation>
    <scope>NUCLEOTIDE SEQUENCE</scope>
    <source>
        <tissue evidence="6">Leaf</tissue>
    </source>
</reference>
<name>A0A165YXK4_DAUCS</name>
<reference evidence="6" key="2">
    <citation type="submission" date="2022-03" db="EMBL/GenBank/DDBJ databases">
        <title>Draft title - Genomic analysis of global carrot germplasm unveils the trajectory of domestication and the origin of high carotenoid orange carrot.</title>
        <authorList>
            <person name="Iorizzo M."/>
            <person name="Ellison S."/>
            <person name="Senalik D."/>
            <person name="Macko-Podgorni A."/>
            <person name="Grzebelus D."/>
            <person name="Bostan H."/>
            <person name="Rolling W."/>
            <person name="Curaba J."/>
            <person name="Simon P."/>
        </authorList>
    </citation>
    <scope>NUCLEOTIDE SEQUENCE</scope>
    <source>
        <tissue evidence="6">Leaf</tissue>
    </source>
</reference>
<organism evidence="6 7">
    <name type="scientific">Daucus carota subsp. sativus</name>
    <name type="common">Carrot</name>
    <dbReference type="NCBI Taxonomy" id="79200"/>
    <lineage>
        <taxon>Eukaryota</taxon>
        <taxon>Viridiplantae</taxon>
        <taxon>Streptophyta</taxon>
        <taxon>Embryophyta</taxon>
        <taxon>Tracheophyta</taxon>
        <taxon>Spermatophyta</taxon>
        <taxon>Magnoliopsida</taxon>
        <taxon>eudicotyledons</taxon>
        <taxon>Gunneridae</taxon>
        <taxon>Pentapetalae</taxon>
        <taxon>asterids</taxon>
        <taxon>campanulids</taxon>
        <taxon>Apiales</taxon>
        <taxon>Apiaceae</taxon>
        <taxon>Apioideae</taxon>
        <taxon>Scandiceae</taxon>
        <taxon>Daucinae</taxon>
        <taxon>Daucus</taxon>
        <taxon>Daucus sect. Daucus</taxon>
    </lineage>
</organism>
<dbReference type="Gramene" id="KZM99361">
    <property type="protein sequence ID" value="KZM99361"/>
    <property type="gene ID" value="DCAR_013277"/>
</dbReference>
<dbReference type="InterPro" id="IPR013083">
    <property type="entry name" value="Znf_RING/FYVE/PHD"/>
</dbReference>
<evidence type="ECO:0000313" key="6">
    <source>
        <dbReference type="EMBL" id="WOG98444.1"/>
    </source>
</evidence>
<sequence>MDTELVKQGNENSRSSVPDSSVIIDVKAEAGTEIANSTTRKDLYKNDECRSSQSLEGRSREEGEKMSSGSSKSSSGESSKGDELKMCRICHLANWENSNSEILIQLGCECKNELGSSHLSCAQTWFKLKGNRLCEICGKNALNVSGVEETYANANNANNTNVILVVEWDEMGRFRSTTATATRGSPVIQDRERCHRHCRNVVLACLVLAFIVPWLFRIDLFG</sequence>
<dbReference type="Pfam" id="PF12906">
    <property type="entry name" value="RINGv"/>
    <property type="match status" value="1"/>
</dbReference>
<feature type="transmembrane region" description="Helical" evidence="5">
    <location>
        <begin position="198"/>
        <end position="216"/>
    </location>
</feature>
<keyword evidence="5" id="KW-0472">Membrane</keyword>
<proteinExistence type="predicted"/>
<keyword evidence="2" id="KW-0863">Zinc-finger</keyword>
<dbReference type="SMART" id="SM00744">
    <property type="entry name" value="RINGv"/>
    <property type="match status" value="1"/>
</dbReference>
<dbReference type="InterPro" id="IPR011016">
    <property type="entry name" value="Znf_RING-CH"/>
</dbReference>
<evidence type="ECO:0000256" key="2">
    <source>
        <dbReference type="ARBA" id="ARBA00022771"/>
    </source>
</evidence>
<evidence type="ECO:0000256" key="4">
    <source>
        <dbReference type="SAM" id="MobiDB-lite"/>
    </source>
</evidence>
<dbReference type="EMBL" id="CP093346">
    <property type="protein sequence ID" value="WOG98444.1"/>
    <property type="molecule type" value="Genomic_DNA"/>
</dbReference>
<keyword evidence="5" id="KW-1133">Transmembrane helix</keyword>
<dbReference type="KEGG" id="dcr:108217959"/>
<feature type="compositionally biased region" description="Low complexity" evidence="4">
    <location>
        <begin position="66"/>
        <end position="78"/>
    </location>
</feature>